<proteinExistence type="predicted"/>
<dbReference type="RefSeq" id="WP_036345161.1">
    <property type="nucleotide sequence ID" value="NZ_JALN02000001.1"/>
</dbReference>
<dbReference type="STRING" id="1440774.Y900_025895"/>
<protein>
    <submittedName>
        <fullName evidence="1">Uncharacterized protein</fullName>
    </submittedName>
</protein>
<accession>A0A064CU93</accession>
<dbReference type="Proteomes" id="UP000022835">
    <property type="component" value="Unassembled WGS sequence"/>
</dbReference>
<dbReference type="AlphaFoldDB" id="A0A064CU93"/>
<name>A0A064CU93_9MYCO</name>
<dbReference type="eggNOG" id="ENOG5033V64">
    <property type="taxonomic scope" value="Bacteria"/>
</dbReference>
<dbReference type="OrthoDB" id="5124265at2"/>
<comment type="caution">
    <text evidence="1">The sequence shown here is derived from an EMBL/GenBank/DDBJ whole genome shotgun (WGS) entry which is preliminary data.</text>
</comment>
<sequence length="375" mass="38450">MRLVAESGLWRIGPAVAAVPLVAVLEVDGAVLAWTVDGAADGSAAQITLTDAARADWLWRVVGEDGHHAVATATAQAPNHEAGVDLTGVDVRSGAVADLRRLAVGHWLRRWWPASVRDGIVGLDPALLDAEIALLTAAAEDFVADGLDADIGALLAPHAAALTMHLRVGDPRVVALVRKVVDLADDIGVDAPGWAELVDAVGNVEFHRATAHQDDYALAAGGDGGPVPAGLIARGTASIAWSGVPGGVFDAAEDTVSWAVAADGDRVAATLHAAVIGPGSPTGVPVTVHCGNLSATGELDASGRTTVPVLDEANAPVAAATAWDQNWSTTVVTVGAQMAEAPDARERVRRFARQRLSQPGPDAYLAETLAAESDY</sequence>
<evidence type="ECO:0000313" key="1">
    <source>
        <dbReference type="EMBL" id="KDF02274.1"/>
    </source>
</evidence>
<evidence type="ECO:0000313" key="2">
    <source>
        <dbReference type="Proteomes" id="UP000022835"/>
    </source>
</evidence>
<keyword evidence="2" id="KW-1185">Reference proteome</keyword>
<dbReference type="EMBL" id="JALN02000001">
    <property type="protein sequence ID" value="KDF02274.1"/>
    <property type="molecule type" value="Genomic_DNA"/>
</dbReference>
<gene>
    <name evidence="1" type="ORF">Y900_025895</name>
</gene>
<organism evidence="1 2">
    <name type="scientific">Mycolicibacterium aromaticivorans JS19b1 = JCM 16368</name>
    <dbReference type="NCBI Taxonomy" id="1440774"/>
    <lineage>
        <taxon>Bacteria</taxon>
        <taxon>Bacillati</taxon>
        <taxon>Actinomycetota</taxon>
        <taxon>Actinomycetes</taxon>
        <taxon>Mycobacteriales</taxon>
        <taxon>Mycobacteriaceae</taxon>
        <taxon>Mycolicibacterium</taxon>
    </lineage>
</organism>
<reference evidence="1" key="1">
    <citation type="submission" date="2014-05" db="EMBL/GenBank/DDBJ databases">
        <title>Genome sequence of Mycobacterium aromaticivorans strain JS19b1T (= DSM 45407T).</title>
        <authorList>
            <person name="Kwak Y."/>
            <person name="Park G.-S."/>
            <person name="Li Q.X."/>
            <person name="Lee S.-E."/>
            <person name="Shin J.-H."/>
        </authorList>
    </citation>
    <scope>NUCLEOTIDE SEQUENCE [LARGE SCALE GENOMIC DNA]</scope>
    <source>
        <strain evidence="1">JS19b1</strain>
    </source>
</reference>